<dbReference type="AlphaFoldDB" id="A0A3A4B3M5"/>
<dbReference type="InterPro" id="IPR011059">
    <property type="entry name" value="Metal-dep_hydrolase_composite"/>
</dbReference>
<dbReference type="InterPro" id="IPR013108">
    <property type="entry name" value="Amidohydro_3"/>
</dbReference>
<dbReference type="Gene3D" id="2.30.40.10">
    <property type="entry name" value="Urease, subunit C, domain 1"/>
    <property type="match status" value="1"/>
</dbReference>
<dbReference type="Pfam" id="PF07969">
    <property type="entry name" value="Amidohydro_3"/>
    <property type="match status" value="1"/>
</dbReference>
<evidence type="ECO:0000259" key="1">
    <source>
        <dbReference type="Pfam" id="PF07969"/>
    </source>
</evidence>
<dbReference type="InterPro" id="IPR032466">
    <property type="entry name" value="Metal_Hydrolase"/>
</dbReference>
<evidence type="ECO:0000313" key="2">
    <source>
        <dbReference type="EMBL" id="RJL32629.1"/>
    </source>
</evidence>
<keyword evidence="3" id="KW-1185">Reference proteome</keyword>
<dbReference type="GO" id="GO:0016810">
    <property type="term" value="F:hydrolase activity, acting on carbon-nitrogen (but not peptide) bonds"/>
    <property type="evidence" value="ECO:0007669"/>
    <property type="project" value="InterPro"/>
</dbReference>
<dbReference type="InterPro" id="IPR033932">
    <property type="entry name" value="YtcJ-like"/>
</dbReference>
<dbReference type="Gene3D" id="3.10.310.70">
    <property type="match status" value="1"/>
</dbReference>
<proteinExistence type="predicted"/>
<name>A0A3A4B3M5_9ACTN</name>
<dbReference type="Proteomes" id="UP000265768">
    <property type="component" value="Unassembled WGS sequence"/>
</dbReference>
<keyword evidence="2" id="KW-0378">Hydrolase</keyword>
<accession>A0A3A4B3M5</accession>
<dbReference type="RefSeq" id="WP_119926878.1">
    <property type="nucleotide sequence ID" value="NZ_QZEY01000004.1"/>
</dbReference>
<dbReference type="OrthoDB" id="3173428at2"/>
<dbReference type="PANTHER" id="PTHR22642:SF2">
    <property type="entry name" value="PROTEIN LONG AFTER FAR-RED 3"/>
    <property type="match status" value="1"/>
</dbReference>
<organism evidence="2 3">
    <name type="scientific">Bailinhaonella thermotolerans</name>
    <dbReference type="NCBI Taxonomy" id="1070861"/>
    <lineage>
        <taxon>Bacteria</taxon>
        <taxon>Bacillati</taxon>
        <taxon>Actinomycetota</taxon>
        <taxon>Actinomycetes</taxon>
        <taxon>Streptosporangiales</taxon>
        <taxon>Streptosporangiaceae</taxon>
        <taxon>Bailinhaonella</taxon>
    </lineage>
</organism>
<dbReference type="SUPFAM" id="SSF51556">
    <property type="entry name" value="Metallo-dependent hydrolases"/>
    <property type="match status" value="1"/>
</dbReference>
<evidence type="ECO:0000313" key="3">
    <source>
        <dbReference type="Proteomes" id="UP000265768"/>
    </source>
</evidence>
<dbReference type="CDD" id="cd01300">
    <property type="entry name" value="YtcJ_like"/>
    <property type="match status" value="1"/>
</dbReference>
<protein>
    <submittedName>
        <fullName evidence="2">Amidohydrolase</fullName>
    </submittedName>
</protein>
<feature type="domain" description="Amidohydrolase 3" evidence="1">
    <location>
        <begin position="48"/>
        <end position="508"/>
    </location>
</feature>
<comment type="caution">
    <text evidence="2">The sequence shown here is derived from an EMBL/GenBank/DDBJ whole genome shotgun (WGS) entry which is preliminary data.</text>
</comment>
<sequence>MDVLFVNATFVTNDPARPRAEALLASEGLIAAVGDHDEVTRLAGDATVVDLGFRTALPGFVEAHGHPTRDMLLRQPDVIDVRAMDYPTGDAVLARMREVLQRAEPHSPRVFFGWDPLQQPGLPDPTRDFLDELAPNNPVVVLHAAVELAYANSEALRAAGLPGPGVMRGAPGLRAITTPLIRESAADLPWLLEREHQALAAAGITTVADLGLSQDLWAVAEDVARSPGARVRMRSYAPPGEPGRPGEGDAMLRRTGIKAWADGGPWTGDAAFTFDYLDSEAGRRFERRTPPSATAGELREVLAGHFPAGWQVACHAYGDAAVDLVLDVYDWALRMHPRPDHRLRIEHCGAMTPGQYGRAAELGVTCSLFPAEIYYRGDVMLDELFGPRAGGWCDARSALDAGLRISFHNDSPVTPPRPLRNIQSAVTRRALGSGRVLGPEHRVSVDEAVRAQTIDPAWQLFSDHEIGSLIPGKYADLVVLEEDPYTAEPDSIAEIGVYATFLAGVQTYQRG</sequence>
<dbReference type="EMBL" id="QZEY01000004">
    <property type="protein sequence ID" value="RJL32629.1"/>
    <property type="molecule type" value="Genomic_DNA"/>
</dbReference>
<gene>
    <name evidence="2" type="ORF">D5H75_14055</name>
</gene>
<dbReference type="Gene3D" id="3.20.20.140">
    <property type="entry name" value="Metal-dependent hydrolases"/>
    <property type="match status" value="1"/>
</dbReference>
<reference evidence="2 3" key="1">
    <citation type="submission" date="2018-09" db="EMBL/GenBank/DDBJ databases">
        <title>YIM 75507 draft genome.</title>
        <authorList>
            <person name="Tang S."/>
            <person name="Feng Y."/>
        </authorList>
    </citation>
    <scope>NUCLEOTIDE SEQUENCE [LARGE SCALE GENOMIC DNA]</scope>
    <source>
        <strain evidence="2 3">YIM 75507</strain>
    </source>
</reference>
<dbReference type="PANTHER" id="PTHR22642">
    <property type="entry name" value="IMIDAZOLONEPROPIONASE"/>
    <property type="match status" value="1"/>
</dbReference>
<dbReference type="SUPFAM" id="SSF51338">
    <property type="entry name" value="Composite domain of metallo-dependent hydrolases"/>
    <property type="match status" value="1"/>
</dbReference>